<feature type="transmembrane region" description="Helical" evidence="6">
    <location>
        <begin position="330"/>
        <end position="347"/>
    </location>
</feature>
<feature type="transmembrane region" description="Helical" evidence="6">
    <location>
        <begin position="388"/>
        <end position="413"/>
    </location>
</feature>
<dbReference type="Gene3D" id="1.20.1250.20">
    <property type="entry name" value="MFS general substrate transporter like domains"/>
    <property type="match status" value="1"/>
</dbReference>
<dbReference type="SUPFAM" id="SSF103473">
    <property type="entry name" value="MFS general substrate transporter"/>
    <property type="match status" value="1"/>
</dbReference>
<proteinExistence type="predicted"/>
<feature type="region of interest" description="Disordered" evidence="5">
    <location>
        <begin position="444"/>
        <end position="477"/>
    </location>
</feature>
<evidence type="ECO:0000256" key="5">
    <source>
        <dbReference type="SAM" id="MobiDB-lite"/>
    </source>
</evidence>
<evidence type="ECO:0000313" key="8">
    <source>
        <dbReference type="EMBL" id="CEA09645.1"/>
    </source>
</evidence>
<evidence type="ECO:0000256" key="1">
    <source>
        <dbReference type="ARBA" id="ARBA00004651"/>
    </source>
</evidence>
<dbReference type="InterPro" id="IPR036259">
    <property type="entry name" value="MFS_trans_sf"/>
</dbReference>
<name>A0A078MTK2_9MICC</name>
<dbReference type="InterPro" id="IPR020846">
    <property type="entry name" value="MFS_dom"/>
</dbReference>
<protein>
    <submittedName>
        <fullName evidence="8">4-hydroxybenzoate transporter PcaK</fullName>
    </submittedName>
</protein>
<evidence type="ECO:0000256" key="2">
    <source>
        <dbReference type="ARBA" id="ARBA00022692"/>
    </source>
</evidence>
<feature type="transmembrane region" description="Helical" evidence="6">
    <location>
        <begin position="118"/>
        <end position="139"/>
    </location>
</feature>
<feature type="transmembrane region" description="Helical" evidence="6">
    <location>
        <begin position="419"/>
        <end position="438"/>
    </location>
</feature>
<dbReference type="EMBL" id="LN483072">
    <property type="protein sequence ID" value="CEA09645.1"/>
    <property type="molecule type" value="Genomic_DNA"/>
</dbReference>
<feature type="transmembrane region" description="Helical" evidence="6">
    <location>
        <begin position="18"/>
        <end position="40"/>
    </location>
</feature>
<evidence type="ECO:0000256" key="4">
    <source>
        <dbReference type="ARBA" id="ARBA00023136"/>
    </source>
</evidence>
<feature type="transmembrane region" description="Helical" evidence="6">
    <location>
        <begin position="60"/>
        <end position="81"/>
    </location>
</feature>
<dbReference type="PROSITE" id="PS50850">
    <property type="entry name" value="MFS"/>
    <property type="match status" value="1"/>
</dbReference>
<organism evidence="8">
    <name type="scientific">Arthrobacter saudimassiliensis</name>
    <dbReference type="NCBI Taxonomy" id="1461584"/>
    <lineage>
        <taxon>Bacteria</taxon>
        <taxon>Bacillati</taxon>
        <taxon>Actinomycetota</taxon>
        <taxon>Actinomycetes</taxon>
        <taxon>Micrococcales</taxon>
        <taxon>Micrococcaceae</taxon>
        <taxon>Arthrobacter</taxon>
    </lineage>
</organism>
<dbReference type="Pfam" id="PF07690">
    <property type="entry name" value="MFS_1"/>
    <property type="match status" value="1"/>
</dbReference>
<feature type="transmembrane region" description="Helical" evidence="6">
    <location>
        <begin position="353"/>
        <end position="376"/>
    </location>
</feature>
<feature type="transmembrane region" description="Helical" evidence="6">
    <location>
        <begin position="175"/>
        <end position="197"/>
    </location>
</feature>
<dbReference type="AlphaFoldDB" id="A0A078MTK2"/>
<accession>A0A078MTK2</accession>
<feature type="domain" description="Major facilitator superfamily (MFS) profile" evidence="7">
    <location>
        <begin position="19"/>
        <end position="443"/>
    </location>
</feature>
<evidence type="ECO:0000259" key="7">
    <source>
        <dbReference type="PROSITE" id="PS50850"/>
    </source>
</evidence>
<feature type="transmembrane region" description="Helical" evidence="6">
    <location>
        <begin position="261"/>
        <end position="280"/>
    </location>
</feature>
<dbReference type="PATRIC" id="fig|1461584.3.peg.2993"/>
<reference evidence="8" key="1">
    <citation type="submission" date="2014-07" db="EMBL/GenBank/DDBJ databases">
        <authorList>
            <person name="Urmite Genomes Urmite Genomes"/>
        </authorList>
    </citation>
    <scope>NUCLEOTIDE SEQUENCE</scope>
    <source>
        <strain evidence="8">11W110_air</strain>
    </source>
</reference>
<feature type="transmembrane region" description="Helical" evidence="6">
    <location>
        <begin position="146"/>
        <end position="169"/>
    </location>
</feature>
<feature type="transmembrane region" description="Helical" evidence="6">
    <location>
        <begin position="300"/>
        <end position="318"/>
    </location>
</feature>
<keyword evidence="3 6" id="KW-1133">Transmembrane helix</keyword>
<comment type="subcellular location">
    <subcellularLocation>
        <location evidence="1">Cell membrane</location>
        <topology evidence="1">Multi-pass membrane protein</topology>
    </subcellularLocation>
</comment>
<dbReference type="InterPro" id="IPR011701">
    <property type="entry name" value="MFS"/>
</dbReference>
<dbReference type="PANTHER" id="PTHR23508:SF10">
    <property type="entry name" value="CARBOXYLIC ACID TRANSPORTER PROTEIN HOMOLOG"/>
    <property type="match status" value="1"/>
</dbReference>
<dbReference type="GO" id="GO:0046943">
    <property type="term" value="F:carboxylic acid transmembrane transporter activity"/>
    <property type="evidence" value="ECO:0007669"/>
    <property type="project" value="TreeGrafter"/>
</dbReference>
<gene>
    <name evidence="8" type="primary">pcaK_3</name>
    <name evidence="8" type="ORF">BN1051_03017</name>
</gene>
<dbReference type="PANTHER" id="PTHR23508">
    <property type="entry name" value="CARBOXYLIC ACID TRANSPORTER PROTEIN HOMOLOG"/>
    <property type="match status" value="1"/>
</dbReference>
<keyword evidence="2 6" id="KW-0812">Transmembrane</keyword>
<evidence type="ECO:0000256" key="3">
    <source>
        <dbReference type="ARBA" id="ARBA00022989"/>
    </source>
</evidence>
<evidence type="ECO:0000256" key="6">
    <source>
        <dbReference type="SAM" id="Phobius"/>
    </source>
</evidence>
<keyword evidence="4 6" id="KW-0472">Membrane</keyword>
<feature type="compositionally biased region" description="Gly residues" evidence="5">
    <location>
        <begin position="446"/>
        <end position="462"/>
    </location>
</feature>
<dbReference type="GO" id="GO:0005886">
    <property type="term" value="C:plasma membrane"/>
    <property type="evidence" value="ECO:0007669"/>
    <property type="project" value="UniProtKB-SubCell"/>
</dbReference>
<feature type="transmembrane region" description="Helical" evidence="6">
    <location>
        <begin position="93"/>
        <end position="112"/>
    </location>
</feature>
<sequence>MSSSTPAATVQQRSTVRWVVTIAALALLFDGYDLVVYGTVVSTLLADPSHLGPLDAAQAGALGSYALVGVLVGALTTGAVGDYLGRRRVMITGIVWFSLGMALTALASSALVFGVFRFLTGIGVGALVATAGAVVAEFAPAGKRNFYNAIVYSGIPAGGVLASLLALVLLEPLGWRGLFLIGALPLLVLLPMALLRLPESPQWLAARGRLAEAQALAARTGVVLVLPAAAPAAPAGTVRKESADDAAARRVGFAALATRRYALPTLLLGLMSFSGLLLTYGLNTWLPVIMGQFGYGPEFSLTFLLVLNAGAIAGGLIASVSADRLGPGRVVSSTFFLAAVAMVALTLQLPFAVLLVLVAVAGVGTIGTQVLIYGLVSNYYSANARGAGVAWCAGFGRLGGIFGPLIGGFLIAAGVENETAFYVFAGVAVVGALVTMFVPRRRGSDAGSGPGAGTGTGAGSVAGGAAPVQETESPAPA</sequence>